<proteinExistence type="predicted"/>
<dbReference type="Proteomes" id="UP001065322">
    <property type="component" value="Chromosome"/>
</dbReference>
<dbReference type="InterPro" id="IPR037522">
    <property type="entry name" value="HD_GYP_dom"/>
</dbReference>
<dbReference type="RefSeq" id="WP_260996593.1">
    <property type="nucleotide sequence ID" value="NZ_CP054475.1"/>
</dbReference>
<dbReference type="NCBIfam" id="TIGR00277">
    <property type="entry name" value="HDIG"/>
    <property type="match status" value="1"/>
</dbReference>
<gene>
    <name evidence="2" type="ORF">HUF19_10360</name>
</gene>
<evidence type="ECO:0000313" key="2">
    <source>
        <dbReference type="EMBL" id="UXD87814.1"/>
    </source>
</evidence>
<keyword evidence="3" id="KW-1185">Reference proteome</keyword>
<evidence type="ECO:0000313" key="3">
    <source>
        <dbReference type="Proteomes" id="UP001065322"/>
    </source>
</evidence>
<evidence type="ECO:0000259" key="1">
    <source>
        <dbReference type="PROSITE" id="PS51832"/>
    </source>
</evidence>
<dbReference type="InterPro" id="IPR003607">
    <property type="entry name" value="HD/PDEase_dom"/>
</dbReference>
<dbReference type="Pfam" id="PF13487">
    <property type="entry name" value="HD_5"/>
    <property type="match status" value="1"/>
</dbReference>
<dbReference type="InterPro" id="IPR006675">
    <property type="entry name" value="HDIG_dom"/>
</dbReference>
<dbReference type="EMBL" id="CP054475">
    <property type="protein sequence ID" value="UXD87814.1"/>
    <property type="molecule type" value="Genomic_DNA"/>
</dbReference>
<dbReference type="CDD" id="cd00077">
    <property type="entry name" value="HDc"/>
    <property type="match status" value="1"/>
</dbReference>
<feature type="domain" description="HD-GYP" evidence="1">
    <location>
        <begin position="141"/>
        <end position="337"/>
    </location>
</feature>
<sequence>MIKKISVDQLKPDMYVSDLNCDWIPHHNYQKEGRIPDQNMVDEIRRRGIREVYIDTSRGLDVGDDALTAAEVERANQQALDKAAALKPDQTARSGVQEELLKANKIHTQAKGLVSNVLKDVKLGRAIDVGAFDRLADGMVDSVLRNHNALACLGRIREKDNYLLEHSINLAVLMGIFAKSLKIDRETMHQAVVGAMLHDIGKVMIPDEVLHKPGKLNDDEFAIMRNHVVFSRELLKKTPGVSELTIKVAAQHHERIDGSGYPEGLHDCDICREGKMCAIADVYDAITADRVYHKGLPPTMALKKLLEWSGTHLDQTLVHRFIRSMGIYPVGSLVKLKSQRLAVVIEASETDQRLPLVKVIYNTSSQRYLPVEIIDLSKPTTQDEILQAVDPARFGIRLNDFIA</sequence>
<dbReference type="PROSITE" id="PS51832">
    <property type="entry name" value="HD_GYP"/>
    <property type="match status" value="1"/>
</dbReference>
<protein>
    <submittedName>
        <fullName evidence="2">HD-GYP domain-containing protein</fullName>
    </submittedName>
</protein>
<reference evidence="3" key="1">
    <citation type="submission" date="2020-06" db="EMBL/GenBank/DDBJ databases">
        <title>Thalassolituus marinus alknpb1M-1, a hydrocarbon-degrading bacterium isolated from the deep-sea overlying water using an in-situ strategy from the South China Sea basin.</title>
        <authorList>
            <person name="Dong C."/>
            <person name="Chen Y."/>
            <person name="Shao Z."/>
        </authorList>
    </citation>
    <scope>NUCLEOTIDE SEQUENCE [LARGE SCALE GENOMIC DNA]</scope>
    <source>
        <strain evidence="3">alknpb1M-1</strain>
    </source>
</reference>
<dbReference type="PANTHER" id="PTHR43155:SF2">
    <property type="entry name" value="CYCLIC DI-GMP PHOSPHODIESTERASE PA4108"/>
    <property type="match status" value="1"/>
</dbReference>
<dbReference type="SUPFAM" id="SSF109604">
    <property type="entry name" value="HD-domain/PDEase-like"/>
    <property type="match status" value="1"/>
</dbReference>
<dbReference type="InterPro" id="IPR021812">
    <property type="entry name" value="DUF3391"/>
</dbReference>
<organism evidence="2 3">
    <name type="scientific">Thalassolituus hydrocarboniclasticus</name>
    <dbReference type="NCBI Taxonomy" id="2742796"/>
    <lineage>
        <taxon>Bacteria</taxon>
        <taxon>Pseudomonadati</taxon>
        <taxon>Pseudomonadota</taxon>
        <taxon>Gammaproteobacteria</taxon>
        <taxon>Oceanospirillales</taxon>
        <taxon>Oceanospirillaceae</taxon>
        <taxon>Thalassolituus</taxon>
    </lineage>
</organism>
<dbReference type="Pfam" id="PF11871">
    <property type="entry name" value="DUF3391"/>
    <property type="match status" value="1"/>
</dbReference>
<dbReference type="Gene3D" id="1.10.3210.10">
    <property type="entry name" value="Hypothetical protein af1432"/>
    <property type="match status" value="1"/>
</dbReference>
<name>A0ABY6A9Y9_9GAMM</name>
<accession>A0ABY6A9Y9</accession>
<dbReference type="SMART" id="SM00471">
    <property type="entry name" value="HDc"/>
    <property type="match status" value="1"/>
</dbReference>
<dbReference type="PANTHER" id="PTHR43155">
    <property type="entry name" value="CYCLIC DI-GMP PHOSPHODIESTERASE PA4108-RELATED"/>
    <property type="match status" value="1"/>
</dbReference>